<dbReference type="GO" id="GO:0004852">
    <property type="term" value="F:uroporphyrinogen-III synthase activity"/>
    <property type="evidence" value="ECO:0007669"/>
    <property type="project" value="InterPro"/>
</dbReference>
<sequence>MSDNGAPLVILTRPRAASDRFAEALRAECGPIAVAILPLMEIAPLGQGLTLEGVSALIFTSAAGVETFASLSTDRSLPAWCVGDRTAEAARDIGLKAISAGGDAAALVGLMLDARPEGRLLHLHGAHLSADIAEALSREGLRAEGRAIYDQVSIPQGAALATALAHPGPVFVPLFSPRSARLFVRAAGDAVSRIHPVVISEATRAALPDDLAERATVAAAPDAPAMIRAVSALISC</sequence>
<dbReference type="GO" id="GO:0033014">
    <property type="term" value="P:tetrapyrrole biosynthetic process"/>
    <property type="evidence" value="ECO:0007669"/>
    <property type="project" value="InterPro"/>
</dbReference>
<evidence type="ECO:0000313" key="2">
    <source>
        <dbReference type="EMBL" id="BDW83905.1"/>
    </source>
</evidence>
<protein>
    <submittedName>
        <fullName evidence="2">Uroporphyrinogen III methyltransferase</fullName>
    </submittedName>
</protein>
<gene>
    <name evidence="2" type="ORF">MACH21_00820</name>
</gene>
<dbReference type="SUPFAM" id="SSF69618">
    <property type="entry name" value="HemD-like"/>
    <property type="match status" value="1"/>
</dbReference>
<evidence type="ECO:0000259" key="1">
    <source>
        <dbReference type="Pfam" id="PF02602"/>
    </source>
</evidence>
<keyword evidence="3" id="KW-1185">Reference proteome</keyword>
<dbReference type="Gene3D" id="3.40.50.10090">
    <property type="match status" value="1"/>
</dbReference>
<dbReference type="EMBL" id="AP027266">
    <property type="protein sequence ID" value="BDW83905.1"/>
    <property type="molecule type" value="Genomic_DNA"/>
</dbReference>
<proteinExistence type="predicted"/>
<organism evidence="2 3">
    <name type="scientific">Roseicyclus marinus</name>
    <dbReference type="NCBI Taxonomy" id="2161673"/>
    <lineage>
        <taxon>Bacteria</taxon>
        <taxon>Pseudomonadati</taxon>
        <taxon>Pseudomonadota</taxon>
        <taxon>Alphaproteobacteria</taxon>
        <taxon>Rhodobacterales</taxon>
        <taxon>Roseobacteraceae</taxon>
        <taxon>Roseicyclus</taxon>
    </lineage>
</organism>
<feature type="domain" description="Tetrapyrrole biosynthesis uroporphyrinogen III synthase" evidence="1">
    <location>
        <begin position="21"/>
        <end position="227"/>
    </location>
</feature>
<dbReference type="Proteomes" id="UP001337723">
    <property type="component" value="Chromosome"/>
</dbReference>
<dbReference type="GO" id="GO:0032259">
    <property type="term" value="P:methylation"/>
    <property type="evidence" value="ECO:0007669"/>
    <property type="project" value="UniProtKB-KW"/>
</dbReference>
<dbReference type="AlphaFoldDB" id="A0AA48H9X7"/>
<dbReference type="InterPro" id="IPR036108">
    <property type="entry name" value="4pyrrol_syn_uPrphyn_synt_sf"/>
</dbReference>
<evidence type="ECO:0000313" key="3">
    <source>
        <dbReference type="Proteomes" id="UP001337723"/>
    </source>
</evidence>
<dbReference type="GO" id="GO:0008168">
    <property type="term" value="F:methyltransferase activity"/>
    <property type="evidence" value="ECO:0007669"/>
    <property type="project" value="UniProtKB-KW"/>
</dbReference>
<dbReference type="CDD" id="cd06578">
    <property type="entry name" value="HemD"/>
    <property type="match status" value="1"/>
</dbReference>
<dbReference type="Pfam" id="PF02602">
    <property type="entry name" value="HEM4"/>
    <property type="match status" value="1"/>
</dbReference>
<name>A0AA48H9X7_9RHOB</name>
<keyword evidence="2" id="KW-0489">Methyltransferase</keyword>
<reference evidence="2 3" key="1">
    <citation type="submission" date="2023-01" db="EMBL/GenBank/DDBJ databases">
        <title>Complete genome sequence of Roseicyclus marinus strain Dej080120_10.</title>
        <authorList>
            <person name="Ueki S."/>
            <person name="Maruyama F."/>
        </authorList>
    </citation>
    <scope>NUCLEOTIDE SEQUENCE [LARGE SCALE GENOMIC DNA]</scope>
    <source>
        <strain evidence="2 3">Dej080120_10</strain>
    </source>
</reference>
<dbReference type="KEGG" id="rmai:MACH21_00820"/>
<accession>A0AA48H9X7</accession>
<dbReference type="RefSeq" id="WP_338273379.1">
    <property type="nucleotide sequence ID" value="NZ_AP027266.1"/>
</dbReference>
<keyword evidence="2" id="KW-0808">Transferase</keyword>
<dbReference type="InterPro" id="IPR003754">
    <property type="entry name" value="4pyrrol_synth_uPrphyn_synth"/>
</dbReference>